<comment type="caution">
    <text evidence="4">The sequence shown here is derived from an EMBL/GenBank/DDBJ whole genome shotgun (WGS) entry which is preliminary data.</text>
</comment>
<dbReference type="PANTHER" id="PTHR43084:SF1">
    <property type="entry name" value="PERSULFIDE DIOXYGENASE ETHE1, MITOCHONDRIAL"/>
    <property type="match status" value="1"/>
</dbReference>
<dbReference type="SMART" id="SM00450">
    <property type="entry name" value="RHOD"/>
    <property type="match status" value="1"/>
</dbReference>
<dbReference type="Pfam" id="PF00753">
    <property type="entry name" value="Lactamase_B"/>
    <property type="match status" value="1"/>
</dbReference>
<reference evidence="4 5" key="1">
    <citation type="journal article" date="2019" name="Int. J. Syst. Evol. Microbiol.">
        <title>The Global Catalogue of Microorganisms (GCM) 10K type strain sequencing project: providing services to taxonomists for standard genome sequencing and annotation.</title>
        <authorList>
            <consortium name="The Broad Institute Genomics Platform"/>
            <consortium name="The Broad Institute Genome Sequencing Center for Infectious Disease"/>
            <person name="Wu L."/>
            <person name="Ma J."/>
        </authorList>
    </citation>
    <scope>NUCLEOTIDE SEQUENCE [LARGE SCALE GENOMIC DNA]</scope>
    <source>
        <strain evidence="4 5">IBRC-M 10256</strain>
    </source>
</reference>
<dbReference type="CDD" id="cd00158">
    <property type="entry name" value="RHOD"/>
    <property type="match status" value="1"/>
</dbReference>
<evidence type="ECO:0000313" key="4">
    <source>
        <dbReference type="EMBL" id="MFC3957598.1"/>
    </source>
</evidence>
<dbReference type="InterPro" id="IPR036873">
    <property type="entry name" value="Rhodanese-like_dom_sf"/>
</dbReference>
<dbReference type="InterPro" id="IPR001279">
    <property type="entry name" value="Metallo-B-lactamas"/>
</dbReference>
<dbReference type="Pfam" id="PF00581">
    <property type="entry name" value="Rhodanese"/>
    <property type="match status" value="1"/>
</dbReference>
<dbReference type="GeneID" id="73902966"/>
<sequence length="398" mass="42738">MVTTISPDRLKQLLDDDEAFTLLDTRPEESYDAWHVRGAVNYPFGADETVDDGHLDRIDELVGEDDRVVTICATGISSGTLATQLAEELDDREVNAVDGGMKAWSGVYDHVEIDVGESARAVQLQRRAKGCLSYVVGCAETGEAVAVDPTEDIDEVKAAATDGELTIAAVIDTHVHADHVSGGRRLADELDVPYYLGERAAERNLDLEFEGLGRNETIAVGELSLKALYTPGHTSEMISVLVGEDAALTADTLHVDSVGRTELEFSDDDGDEGARMLYESLHRTLLAEPDSLTVLPGHVTVTEEGEFDVGEAGTASEKANGNAVSGGEAGEPVATTIRDARTGIDVLQLDEEAFVERLADPGAKPANYEEIIEINRGVREMDPEDRTELELGPNNCSA</sequence>
<dbReference type="Gene3D" id="3.40.250.10">
    <property type="entry name" value="Rhodanese-like domain"/>
    <property type="match status" value="1"/>
</dbReference>
<dbReference type="AlphaFoldDB" id="A0ABD5NKU0"/>
<protein>
    <submittedName>
        <fullName evidence="4">Rhodanese-like domain-containing protein</fullName>
    </submittedName>
</protein>
<proteinExistence type="predicted"/>
<organism evidence="4 5">
    <name type="scientific">Halovivax cerinus</name>
    <dbReference type="NCBI Taxonomy" id="1487865"/>
    <lineage>
        <taxon>Archaea</taxon>
        <taxon>Methanobacteriati</taxon>
        <taxon>Methanobacteriota</taxon>
        <taxon>Stenosarchaea group</taxon>
        <taxon>Halobacteria</taxon>
        <taxon>Halobacteriales</taxon>
        <taxon>Natrialbaceae</taxon>
        <taxon>Halovivax</taxon>
    </lineage>
</organism>
<feature type="region of interest" description="Disordered" evidence="2">
    <location>
        <begin position="379"/>
        <end position="398"/>
    </location>
</feature>
<dbReference type="PANTHER" id="PTHR43084">
    <property type="entry name" value="PERSULFIDE DIOXYGENASE ETHE1"/>
    <property type="match status" value="1"/>
</dbReference>
<dbReference type="RefSeq" id="WP_256533825.1">
    <property type="nucleotide sequence ID" value="NZ_CP101824.1"/>
</dbReference>
<dbReference type="SMART" id="SM00849">
    <property type="entry name" value="Lactamase_B"/>
    <property type="match status" value="1"/>
</dbReference>
<dbReference type="Gene3D" id="3.60.15.10">
    <property type="entry name" value="Ribonuclease Z/Hydroxyacylglutathione hydrolase-like"/>
    <property type="match status" value="1"/>
</dbReference>
<dbReference type="SUPFAM" id="SSF56281">
    <property type="entry name" value="Metallo-hydrolase/oxidoreductase"/>
    <property type="match status" value="1"/>
</dbReference>
<evidence type="ECO:0000313" key="5">
    <source>
        <dbReference type="Proteomes" id="UP001595846"/>
    </source>
</evidence>
<evidence type="ECO:0000256" key="2">
    <source>
        <dbReference type="SAM" id="MobiDB-lite"/>
    </source>
</evidence>
<dbReference type="SUPFAM" id="SSF52821">
    <property type="entry name" value="Rhodanese/Cell cycle control phosphatase"/>
    <property type="match status" value="1"/>
</dbReference>
<dbReference type="GO" id="GO:0046872">
    <property type="term" value="F:metal ion binding"/>
    <property type="evidence" value="ECO:0007669"/>
    <property type="project" value="UniProtKB-KW"/>
</dbReference>
<dbReference type="InterPro" id="IPR051682">
    <property type="entry name" value="Mito_Persulfide_Diox"/>
</dbReference>
<gene>
    <name evidence="4" type="ORF">ACFOUR_04315</name>
</gene>
<dbReference type="EMBL" id="JBHSAQ010000002">
    <property type="protein sequence ID" value="MFC3957598.1"/>
    <property type="molecule type" value="Genomic_DNA"/>
</dbReference>
<feature type="compositionally biased region" description="Basic and acidic residues" evidence="2">
    <location>
        <begin position="379"/>
        <end position="389"/>
    </location>
</feature>
<dbReference type="InterPro" id="IPR044528">
    <property type="entry name" value="POD-like_MBL-fold"/>
</dbReference>
<evidence type="ECO:0000259" key="3">
    <source>
        <dbReference type="PROSITE" id="PS50206"/>
    </source>
</evidence>
<keyword evidence="5" id="KW-1185">Reference proteome</keyword>
<accession>A0ABD5NKU0</accession>
<keyword evidence="1" id="KW-0479">Metal-binding</keyword>
<dbReference type="InterPro" id="IPR001763">
    <property type="entry name" value="Rhodanese-like_dom"/>
</dbReference>
<dbReference type="Proteomes" id="UP001595846">
    <property type="component" value="Unassembled WGS sequence"/>
</dbReference>
<dbReference type="InterPro" id="IPR036866">
    <property type="entry name" value="RibonucZ/Hydroxyglut_hydro"/>
</dbReference>
<dbReference type="CDD" id="cd07724">
    <property type="entry name" value="POD-like_MBL-fold"/>
    <property type="match status" value="1"/>
</dbReference>
<feature type="region of interest" description="Disordered" evidence="2">
    <location>
        <begin position="311"/>
        <end position="330"/>
    </location>
</feature>
<name>A0ABD5NKU0_9EURY</name>
<feature type="domain" description="Rhodanese" evidence="3">
    <location>
        <begin position="16"/>
        <end position="113"/>
    </location>
</feature>
<dbReference type="PROSITE" id="PS50206">
    <property type="entry name" value="RHODANESE_3"/>
    <property type="match status" value="1"/>
</dbReference>
<evidence type="ECO:0000256" key="1">
    <source>
        <dbReference type="ARBA" id="ARBA00022723"/>
    </source>
</evidence>